<dbReference type="AlphaFoldDB" id="A0A5C6C8G2"/>
<comment type="caution">
    <text evidence="1">The sequence shown here is derived from an EMBL/GenBank/DDBJ whole genome shotgun (WGS) entry which is preliminary data.</text>
</comment>
<gene>
    <name evidence="1" type="ORF">Poly41_71760</name>
</gene>
<accession>A0A5C6C8G2</accession>
<keyword evidence="2" id="KW-1185">Reference proteome</keyword>
<protein>
    <submittedName>
        <fullName evidence="1">Uncharacterized protein</fullName>
    </submittedName>
</protein>
<proteinExistence type="predicted"/>
<reference evidence="1 2" key="1">
    <citation type="submission" date="2019-02" db="EMBL/GenBank/DDBJ databases">
        <title>Deep-cultivation of Planctomycetes and their phenomic and genomic characterization uncovers novel biology.</title>
        <authorList>
            <person name="Wiegand S."/>
            <person name="Jogler M."/>
            <person name="Boedeker C."/>
            <person name="Pinto D."/>
            <person name="Vollmers J."/>
            <person name="Rivas-Marin E."/>
            <person name="Kohn T."/>
            <person name="Peeters S.H."/>
            <person name="Heuer A."/>
            <person name="Rast P."/>
            <person name="Oberbeckmann S."/>
            <person name="Bunk B."/>
            <person name="Jeske O."/>
            <person name="Meyerdierks A."/>
            <person name="Storesund J.E."/>
            <person name="Kallscheuer N."/>
            <person name="Luecker S."/>
            <person name="Lage O.M."/>
            <person name="Pohl T."/>
            <person name="Merkel B.J."/>
            <person name="Hornburger P."/>
            <person name="Mueller R.-W."/>
            <person name="Bruemmer F."/>
            <person name="Labrenz M."/>
            <person name="Spormann A.M."/>
            <person name="Op Den Camp H."/>
            <person name="Overmann J."/>
            <person name="Amann R."/>
            <person name="Jetten M.S.M."/>
            <person name="Mascher T."/>
            <person name="Medema M.H."/>
            <person name="Devos D.P."/>
            <person name="Kaster A.-K."/>
            <person name="Ovreas L."/>
            <person name="Rohde M."/>
            <person name="Galperin M.Y."/>
            <person name="Jogler C."/>
        </authorList>
    </citation>
    <scope>NUCLEOTIDE SEQUENCE [LARGE SCALE GENOMIC DNA]</scope>
    <source>
        <strain evidence="1 2">Poly41</strain>
    </source>
</reference>
<evidence type="ECO:0000313" key="2">
    <source>
        <dbReference type="Proteomes" id="UP000319143"/>
    </source>
</evidence>
<evidence type="ECO:0000313" key="1">
    <source>
        <dbReference type="EMBL" id="TWU20830.1"/>
    </source>
</evidence>
<sequence>MRVDFPGFTLGAVFLADIRLFPQRFLLFRIHRNRWSSASPTGTHTTGNVFKLRIAVGMIRSFSRLAITLQRIAERAEYFGNFGAPNSKALRDQLTLKITQTLARPSQWRLWITTLGRFHKTIDRVNKIPLCVLQRLSASTRSSLTTARQRVVALQFLYSLAYGNV</sequence>
<dbReference type="Proteomes" id="UP000319143">
    <property type="component" value="Unassembled WGS sequence"/>
</dbReference>
<dbReference type="EMBL" id="SJPV01000066">
    <property type="protein sequence ID" value="TWU20830.1"/>
    <property type="molecule type" value="Genomic_DNA"/>
</dbReference>
<name>A0A5C6C8G2_9BACT</name>
<organism evidence="1 2">
    <name type="scientific">Novipirellula artificiosorum</name>
    <dbReference type="NCBI Taxonomy" id="2528016"/>
    <lineage>
        <taxon>Bacteria</taxon>
        <taxon>Pseudomonadati</taxon>
        <taxon>Planctomycetota</taxon>
        <taxon>Planctomycetia</taxon>
        <taxon>Pirellulales</taxon>
        <taxon>Pirellulaceae</taxon>
        <taxon>Novipirellula</taxon>
    </lineage>
</organism>